<evidence type="ECO:0000256" key="6">
    <source>
        <dbReference type="ARBA" id="ARBA00022842"/>
    </source>
</evidence>
<keyword evidence="8 10" id="KW-0786">Thiamine pyrophosphate</keyword>
<dbReference type="GO" id="GO:0005829">
    <property type="term" value="C:cytosol"/>
    <property type="evidence" value="ECO:0007669"/>
    <property type="project" value="TreeGrafter"/>
</dbReference>
<dbReference type="STRING" id="526218.Sterm_0182"/>
<feature type="binding site" evidence="10">
    <location>
        <position position="270"/>
    </location>
    <ligand>
        <name>thiamine diphosphate</name>
        <dbReference type="ChEBI" id="CHEBI:58937"/>
    </ligand>
</feature>
<feature type="binding site" evidence="10">
    <location>
        <position position="349"/>
    </location>
    <ligand>
        <name>thiamine diphosphate</name>
        <dbReference type="ChEBI" id="CHEBI:58937"/>
    </ligand>
</feature>
<comment type="similarity">
    <text evidence="2 10">Belongs to the transketolase family. DXPS subfamily.</text>
</comment>
<dbReference type="AlphaFoldDB" id="D1AKQ1"/>
<sequence length="601" mass="66826">MEDLKKMSLKELEDLCGDIRSEIIEVVCKNGGHLGPNLGVVELSTALHYVYNSPVDKIVWDVGHQSYVHKMLTGRRDRFHTIRKRGGLGPFTDPNESIHDQFISGHAGSALSVSAGLAAANPDKNVAVVIGDASFANGTTLEALNDINGKLKNLTIIINDNEMSIGENVGAISGILNKVINSSFYLKLRKDLRYVLSRYNLTKPIVKPTERVEQSLRSIVTPGGFFNILGYDYIGPIDGHNLEKLIKILEENSKERTRVIHIKTKKGMGYDPAEADPESFHGIGPFDKNTGETIGKSQIYSDVFGAKMEEIFAADEKTVALSSGMIKGTGLKNVWKKYPERVHDTGMTEGHTVTFAAALAKEGLKPYVAIYSTFLQRAYSHLIHDVAILKLPVRFILDRAGVVADDGKTHQGIFDIAYLLTIPDIDIAAPTSKEEFSKILDMSLDIKKPLAVRIPKDTPLDYEFPAYEYGKWNKVSDGSRYMIIACGAMFAEIMKIKDKLDEKIDAAIVSAAWIRPFDKEFINREFPKYEKVLILEDGIEKSGFGTEILEYVNDSDIDTKIIRKGIRQMFLPHGKRSELLNDENLTGESLLEDILTKVLGK</sequence>
<evidence type="ECO:0000313" key="12">
    <source>
        <dbReference type="EMBL" id="ACZ07067.1"/>
    </source>
</evidence>
<feature type="binding site" evidence="10">
    <location>
        <position position="161"/>
    </location>
    <ligand>
        <name>Mg(2+)</name>
        <dbReference type="ChEBI" id="CHEBI:18420"/>
    </ligand>
</feature>
<comment type="cofactor">
    <cofactor evidence="10">
        <name>Mg(2+)</name>
        <dbReference type="ChEBI" id="CHEBI:18420"/>
    </cofactor>
    <text evidence="10">Binds 1 Mg(2+) ion per subunit.</text>
</comment>
<dbReference type="InterPro" id="IPR005477">
    <property type="entry name" value="Dxylulose-5-P_synthase"/>
</dbReference>
<name>D1AKQ1_SEBTE</name>
<dbReference type="GO" id="GO:0016114">
    <property type="term" value="P:terpenoid biosynthetic process"/>
    <property type="evidence" value="ECO:0007669"/>
    <property type="project" value="UniProtKB-UniRule"/>
</dbReference>
<dbReference type="GO" id="GO:0019288">
    <property type="term" value="P:isopentenyl diphosphate biosynthetic process, methylerythritol 4-phosphate pathway"/>
    <property type="evidence" value="ECO:0007669"/>
    <property type="project" value="TreeGrafter"/>
</dbReference>
<dbReference type="InterPro" id="IPR033248">
    <property type="entry name" value="Transketolase_C"/>
</dbReference>
<reference evidence="13" key="1">
    <citation type="submission" date="2009-09" db="EMBL/GenBank/DDBJ databases">
        <title>The complete chromosome of Sebaldella termitidis ATCC 33386.</title>
        <authorList>
            <consortium name="US DOE Joint Genome Institute (JGI-PGF)"/>
            <person name="Lucas S."/>
            <person name="Copeland A."/>
            <person name="Lapidus A."/>
            <person name="Glavina del Rio T."/>
            <person name="Dalin E."/>
            <person name="Tice H."/>
            <person name="Bruce D."/>
            <person name="Goodwin L."/>
            <person name="Pitluck S."/>
            <person name="Kyrpides N."/>
            <person name="Mavromatis K."/>
            <person name="Ivanova N."/>
            <person name="Mikhailova N."/>
            <person name="Sims D."/>
            <person name="Meincke L."/>
            <person name="Brettin T."/>
            <person name="Detter J.C."/>
            <person name="Han C."/>
            <person name="Larimer F."/>
            <person name="Land M."/>
            <person name="Hauser L."/>
            <person name="Markowitz V."/>
            <person name="Cheng J.F."/>
            <person name="Hugenholtz P."/>
            <person name="Woyke T."/>
            <person name="Wu D."/>
            <person name="Eisen J.A."/>
        </authorList>
    </citation>
    <scope>NUCLEOTIDE SEQUENCE [LARGE SCALE GENOMIC DNA]</scope>
    <source>
        <strain evidence="13">ATCC 33386 / NCTC 11300</strain>
    </source>
</reference>
<dbReference type="Proteomes" id="UP000000845">
    <property type="component" value="Chromosome"/>
</dbReference>
<keyword evidence="5 10" id="KW-0479">Metal-binding</keyword>
<evidence type="ECO:0000259" key="11">
    <source>
        <dbReference type="SMART" id="SM00861"/>
    </source>
</evidence>
<dbReference type="RefSeq" id="WP_012859666.1">
    <property type="nucleotide sequence ID" value="NC_013517.1"/>
</dbReference>
<keyword evidence="13" id="KW-1185">Reference proteome</keyword>
<evidence type="ECO:0000256" key="8">
    <source>
        <dbReference type="ARBA" id="ARBA00023052"/>
    </source>
</evidence>
<evidence type="ECO:0000256" key="10">
    <source>
        <dbReference type="HAMAP-Rule" id="MF_00315"/>
    </source>
</evidence>
<keyword evidence="6 10" id="KW-0460">Magnesium</keyword>
<dbReference type="GO" id="GO:0008661">
    <property type="term" value="F:1-deoxy-D-xylulose-5-phosphate synthase activity"/>
    <property type="evidence" value="ECO:0007669"/>
    <property type="project" value="UniProtKB-UniRule"/>
</dbReference>
<evidence type="ECO:0000256" key="5">
    <source>
        <dbReference type="ARBA" id="ARBA00022723"/>
    </source>
</evidence>
<evidence type="ECO:0000256" key="9">
    <source>
        <dbReference type="ARBA" id="ARBA00023229"/>
    </source>
</evidence>
<dbReference type="UniPathway" id="UPA00064">
    <property type="reaction ID" value="UER00091"/>
</dbReference>
<evidence type="ECO:0000256" key="2">
    <source>
        <dbReference type="ARBA" id="ARBA00011081"/>
    </source>
</evidence>
<dbReference type="InterPro" id="IPR049557">
    <property type="entry name" value="Transketolase_CS"/>
</dbReference>
<dbReference type="PANTHER" id="PTHR43322">
    <property type="entry name" value="1-D-DEOXYXYLULOSE 5-PHOSPHATE SYNTHASE-RELATED"/>
    <property type="match status" value="1"/>
</dbReference>
<organism evidence="12 13">
    <name type="scientific">Sebaldella termitidis (strain ATCC 33386 / NCTC 11300)</name>
    <dbReference type="NCBI Taxonomy" id="526218"/>
    <lineage>
        <taxon>Bacteria</taxon>
        <taxon>Fusobacteriati</taxon>
        <taxon>Fusobacteriota</taxon>
        <taxon>Fusobacteriia</taxon>
        <taxon>Fusobacteriales</taxon>
        <taxon>Leptotrichiaceae</taxon>
        <taxon>Sebaldella</taxon>
    </lineage>
</organism>
<dbReference type="SUPFAM" id="SSF52518">
    <property type="entry name" value="Thiamin diphosphate-binding fold (THDP-binding)"/>
    <property type="match status" value="2"/>
</dbReference>
<feature type="binding site" evidence="10">
    <location>
        <begin position="133"/>
        <end position="134"/>
    </location>
    <ligand>
        <name>thiamine diphosphate</name>
        <dbReference type="ChEBI" id="CHEBI:58937"/>
    </ligand>
</feature>
<dbReference type="SMART" id="SM00861">
    <property type="entry name" value="Transket_pyr"/>
    <property type="match status" value="1"/>
</dbReference>
<dbReference type="Pfam" id="PF02779">
    <property type="entry name" value="Transket_pyr"/>
    <property type="match status" value="1"/>
</dbReference>
<dbReference type="NCBIfam" id="NF003933">
    <property type="entry name" value="PRK05444.2-2"/>
    <property type="match status" value="1"/>
</dbReference>
<dbReference type="Gene3D" id="3.40.50.970">
    <property type="match status" value="2"/>
</dbReference>
<evidence type="ECO:0000313" key="13">
    <source>
        <dbReference type="Proteomes" id="UP000000845"/>
    </source>
</evidence>
<dbReference type="CDD" id="cd07033">
    <property type="entry name" value="TPP_PYR_DXS_TK_like"/>
    <property type="match status" value="1"/>
</dbReference>
<proteinExistence type="inferred from homology"/>
<dbReference type="HAMAP" id="MF_00315">
    <property type="entry name" value="DXP_synth"/>
    <property type="match status" value="1"/>
</dbReference>
<feature type="binding site" evidence="10">
    <location>
        <begin position="105"/>
        <end position="107"/>
    </location>
    <ligand>
        <name>thiamine diphosphate</name>
        <dbReference type="ChEBI" id="CHEBI:58937"/>
    </ligand>
</feature>
<keyword evidence="9 10" id="KW-0414">Isoprene biosynthesis</keyword>
<keyword evidence="7 10" id="KW-0784">Thiamine biosynthesis</keyword>
<dbReference type="eggNOG" id="COG1154">
    <property type="taxonomic scope" value="Bacteria"/>
</dbReference>
<evidence type="ECO:0000256" key="3">
    <source>
        <dbReference type="ARBA" id="ARBA00011738"/>
    </source>
</evidence>
<gene>
    <name evidence="10" type="primary">dxs</name>
    <name evidence="12" type="ordered locus">Sterm_0182</name>
</gene>
<dbReference type="InterPro" id="IPR009014">
    <property type="entry name" value="Transketo_C/PFOR_II"/>
</dbReference>
<dbReference type="CDD" id="cd02007">
    <property type="entry name" value="TPP_DXS"/>
    <property type="match status" value="1"/>
</dbReference>
<dbReference type="HOGENOM" id="CLU_009227_1_4_0"/>
<feature type="domain" description="Transketolase-like pyrimidine-binding" evidence="11">
    <location>
        <begin position="298"/>
        <end position="462"/>
    </location>
</feature>
<comment type="subunit">
    <text evidence="3 10">Homodimer.</text>
</comment>
<comment type="pathway">
    <text evidence="1 10">Metabolic intermediate biosynthesis; 1-deoxy-D-xylulose 5-phosphate biosynthesis; 1-deoxy-D-xylulose 5-phosphate from D-glyceraldehyde 3-phosphate and pyruvate: step 1/1.</text>
</comment>
<dbReference type="GO" id="GO:0000287">
    <property type="term" value="F:magnesium ion binding"/>
    <property type="evidence" value="ECO:0007669"/>
    <property type="project" value="UniProtKB-UniRule"/>
</dbReference>
<dbReference type="InterPro" id="IPR005475">
    <property type="entry name" value="Transketolase-like_Pyr-bd"/>
</dbReference>
<evidence type="ECO:0000256" key="7">
    <source>
        <dbReference type="ARBA" id="ARBA00022977"/>
    </source>
</evidence>
<comment type="cofactor">
    <cofactor evidence="10">
        <name>thiamine diphosphate</name>
        <dbReference type="ChEBI" id="CHEBI:58937"/>
    </cofactor>
    <text evidence="10">Binds 1 thiamine pyrophosphate per subunit.</text>
</comment>
<dbReference type="InterPro" id="IPR029061">
    <property type="entry name" value="THDP-binding"/>
</dbReference>
<dbReference type="EC" id="2.2.1.7" evidence="10"/>
<comment type="catalytic activity">
    <reaction evidence="10">
        <text>D-glyceraldehyde 3-phosphate + pyruvate + H(+) = 1-deoxy-D-xylulose 5-phosphate + CO2</text>
        <dbReference type="Rhea" id="RHEA:12605"/>
        <dbReference type="ChEBI" id="CHEBI:15361"/>
        <dbReference type="ChEBI" id="CHEBI:15378"/>
        <dbReference type="ChEBI" id="CHEBI:16526"/>
        <dbReference type="ChEBI" id="CHEBI:57792"/>
        <dbReference type="ChEBI" id="CHEBI:59776"/>
        <dbReference type="EC" id="2.2.1.7"/>
    </reaction>
</comment>
<dbReference type="SUPFAM" id="SSF52922">
    <property type="entry name" value="TK C-terminal domain-like"/>
    <property type="match status" value="1"/>
</dbReference>
<protein>
    <recommendedName>
        <fullName evidence="10">1-deoxy-D-xylulose-5-phosphate synthase</fullName>
        <ecNumber evidence="10">2.2.1.7</ecNumber>
    </recommendedName>
    <alternativeName>
        <fullName evidence="10">1-deoxyxylulose-5-phosphate synthase</fullName>
        <shortName evidence="10">DXP synthase</shortName>
        <shortName evidence="10">DXPS</shortName>
    </alternativeName>
</protein>
<accession>D1AKQ1</accession>
<comment type="function">
    <text evidence="10">Catalyzes the acyloin condensation reaction between C atoms 2 and 3 of pyruvate and glyceraldehyde 3-phosphate to yield 1-deoxy-D-xylulose-5-phosphate (DXP).</text>
</comment>
<dbReference type="PANTHER" id="PTHR43322:SF5">
    <property type="entry name" value="1-DEOXY-D-XYLULOSE-5-PHOSPHATE SYNTHASE, CHLOROPLASTIC"/>
    <property type="match status" value="1"/>
</dbReference>
<dbReference type="PROSITE" id="PS00801">
    <property type="entry name" value="TRANSKETOLASE_1"/>
    <property type="match status" value="1"/>
</dbReference>
<evidence type="ECO:0000256" key="4">
    <source>
        <dbReference type="ARBA" id="ARBA00022679"/>
    </source>
</evidence>
<dbReference type="GO" id="GO:0009228">
    <property type="term" value="P:thiamine biosynthetic process"/>
    <property type="evidence" value="ECO:0007669"/>
    <property type="project" value="UniProtKB-UniRule"/>
</dbReference>
<feature type="binding site" evidence="10">
    <location>
        <position position="161"/>
    </location>
    <ligand>
        <name>thiamine diphosphate</name>
        <dbReference type="ChEBI" id="CHEBI:58937"/>
    </ligand>
</feature>
<feature type="binding site" evidence="10">
    <location>
        <position position="64"/>
    </location>
    <ligand>
        <name>thiamine diphosphate</name>
        <dbReference type="ChEBI" id="CHEBI:58937"/>
    </ligand>
</feature>
<reference evidence="12 13" key="2">
    <citation type="journal article" date="2010" name="Stand. Genomic Sci.">
        <title>Complete genome sequence of Sebaldella termitidis type strain (NCTC 11300).</title>
        <authorList>
            <person name="Harmon-Smith M."/>
            <person name="Celia L."/>
            <person name="Chertkov O."/>
            <person name="Lapidus A."/>
            <person name="Copeland A."/>
            <person name="Glavina Del Rio T."/>
            <person name="Nolan M."/>
            <person name="Lucas S."/>
            <person name="Tice H."/>
            <person name="Cheng J.F."/>
            <person name="Han C."/>
            <person name="Detter J.C."/>
            <person name="Bruce D."/>
            <person name="Goodwin L."/>
            <person name="Pitluck S."/>
            <person name="Pati A."/>
            <person name="Liolios K."/>
            <person name="Ivanova N."/>
            <person name="Mavromatis K."/>
            <person name="Mikhailova N."/>
            <person name="Chen A."/>
            <person name="Palaniappan K."/>
            <person name="Land M."/>
            <person name="Hauser L."/>
            <person name="Chang Y.J."/>
            <person name="Jeffries C.D."/>
            <person name="Brettin T."/>
            <person name="Goker M."/>
            <person name="Beck B."/>
            <person name="Bristow J."/>
            <person name="Eisen J.A."/>
            <person name="Markowitz V."/>
            <person name="Hugenholtz P."/>
            <person name="Kyrpides N.C."/>
            <person name="Klenk H.P."/>
            <person name="Chen F."/>
        </authorList>
    </citation>
    <scope>NUCLEOTIDE SEQUENCE [LARGE SCALE GENOMIC DNA]</scope>
    <source>
        <strain evidence="13">ATCC 33386 / NCTC 11300</strain>
    </source>
</reference>
<dbReference type="NCBIfam" id="TIGR00204">
    <property type="entry name" value="dxs"/>
    <property type="match status" value="1"/>
</dbReference>
<dbReference type="Gene3D" id="3.40.50.920">
    <property type="match status" value="1"/>
</dbReference>
<dbReference type="Pfam" id="PF02780">
    <property type="entry name" value="Transketolase_C"/>
    <property type="match status" value="1"/>
</dbReference>
<dbReference type="KEGG" id="str:Sterm_0182"/>
<evidence type="ECO:0000256" key="1">
    <source>
        <dbReference type="ARBA" id="ARBA00004980"/>
    </source>
</evidence>
<feature type="binding site" evidence="10">
    <location>
        <position position="132"/>
    </location>
    <ligand>
        <name>Mg(2+)</name>
        <dbReference type="ChEBI" id="CHEBI:18420"/>
    </ligand>
</feature>
<dbReference type="GO" id="GO:0030976">
    <property type="term" value="F:thiamine pyrophosphate binding"/>
    <property type="evidence" value="ECO:0007669"/>
    <property type="project" value="UniProtKB-UniRule"/>
</dbReference>
<dbReference type="EMBL" id="CP001739">
    <property type="protein sequence ID" value="ACZ07067.1"/>
    <property type="molecule type" value="Genomic_DNA"/>
</dbReference>
<dbReference type="Pfam" id="PF13292">
    <property type="entry name" value="DXP_synthase_N"/>
    <property type="match status" value="1"/>
</dbReference>
<keyword evidence="4 10" id="KW-0808">Transferase</keyword>